<keyword evidence="3" id="KW-1185">Reference proteome</keyword>
<keyword evidence="1" id="KW-0472">Membrane</keyword>
<proteinExistence type="predicted"/>
<sequence length="141" mass="14975">MNDMNEKKNDRQGRFFRIQHSLFAFIVALTTGSYAAISHAEGVKTLGDMALTITQSFYGLSKLITAGAYMAGIGFVMASMLKFKAHKDNPTQIPIGTPIALLFVGSSLMFLPQIFAIAGQTVFGDTSGAAGIYGTTGLIGN</sequence>
<name>A0A2Z5UU00_9COXI</name>
<dbReference type="AlphaFoldDB" id="A0A2Z5UU00"/>
<keyword evidence="1" id="KW-1133">Transmembrane helix</keyword>
<organism evidence="2 3">
    <name type="scientific">Candidatus Rickettsiella viridis</name>
    <dbReference type="NCBI Taxonomy" id="676208"/>
    <lineage>
        <taxon>Bacteria</taxon>
        <taxon>Pseudomonadati</taxon>
        <taxon>Pseudomonadota</taxon>
        <taxon>Gammaproteobacteria</taxon>
        <taxon>Legionellales</taxon>
        <taxon>Coxiellaceae</taxon>
        <taxon>Rickettsiella</taxon>
    </lineage>
</organism>
<dbReference type="Proteomes" id="UP000282483">
    <property type="component" value="Chromosome"/>
</dbReference>
<accession>A0A2Z5UU00</accession>
<dbReference type="EMBL" id="AP018005">
    <property type="protein sequence ID" value="BBB15116.1"/>
    <property type="molecule type" value="Genomic_DNA"/>
</dbReference>
<evidence type="ECO:0000313" key="2">
    <source>
        <dbReference type="EMBL" id="BBB15116.1"/>
    </source>
</evidence>
<evidence type="ECO:0000313" key="3">
    <source>
        <dbReference type="Proteomes" id="UP000282483"/>
    </source>
</evidence>
<protein>
    <submittedName>
        <fullName evidence="2">Dot/Icm secretion system protein IcmD</fullName>
    </submittedName>
</protein>
<feature type="transmembrane region" description="Helical" evidence="1">
    <location>
        <begin position="57"/>
        <end position="78"/>
    </location>
</feature>
<keyword evidence="1" id="KW-0812">Transmembrane</keyword>
<feature type="transmembrane region" description="Helical" evidence="1">
    <location>
        <begin position="21"/>
        <end position="37"/>
    </location>
</feature>
<gene>
    <name evidence="2" type="primary">icmD</name>
    <name evidence="2" type="ORF">RVIR1_06150</name>
</gene>
<feature type="transmembrane region" description="Helical" evidence="1">
    <location>
        <begin position="99"/>
        <end position="118"/>
    </location>
</feature>
<reference evidence="2 3" key="1">
    <citation type="submission" date="2017-03" db="EMBL/GenBank/DDBJ databases">
        <title>The genome sequence of Candidatus Rickettsiella viridis.</title>
        <authorList>
            <person name="Nikoh N."/>
            <person name="Tsuchida T."/>
            <person name="Yamaguchi K."/>
            <person name="Maeda T."/>
            <person name="Shigenobu S."/>
            <person name="Fukatsu T."/>
        </authorList>
    </citation>
    <scope>NUCLEOTIDE SEQUENCE [LARGE SCALE GENOMIC DNA]</scope>
    <source>
        <strain evidence="2 3">Ap-RA04</strain>
    </source>
</reference>
<evidence type="ECO:0000256" key="1">
    <source>
        <dbReference type="SAM" id="Phobius"/>
    </source>
</evidence>
<dbReference type="KEGG" id="rvi:RVIR1_06150"/>